<dbReference type="CDD" id="cd00586">
    <property type="entry name" value="4HBT"/>
    <property type="match status" value="1"/>
</dbReference>
<comment type="caution">
    <text evidence="2">The sequence shown here is derived from an EMBL/GenBank/DDBJ whole genome shotgun (WGS) entry which is preliminary data.</text>
</comment>
<reference evidence="2" key="1">
    <citation type="journal article" date="2014" name="Int. J. Syst. Evol. Microbiol.">
        <title>Complete genome sequence of Corynebacterium casei LMG S-19264T (=DSM 44701T), isolated from a smear-ripened cheese.</title>
        <authorList>
            <consortium name="US DOE Joint Genome Institute (JGI-PGF)"/>
            <person name="Walter F."/>
            <person name="Albersmeier A."/>
            <person name="Kalinowski J."/>
            <person name="Ruckert C."/>
        </authorList>
    </citation>
    <scope>NUCLEOTIDE SEQUENCE</scope>
    <source>
        <strain evidence="2">CGMCC 1.15493</strain>
    </source>
</reference>
<dbReference type="InterPro" id="IPR029069">
    <property type="entry name" value="HotDog_dom_sf"/>
</dbReference>
<name>A0A917DBA7_9HYPH</name>
<reference evidence="2" key="2">
    <citation type="submission" date="2020-09" db="EMBL/GenBank/DDBJ databases">
        <authorList>
            <person name="Sun Q."/>
            <person name="Zhou Y."/>
        </authorList>
    </citation>
    <scope>NUCLEOTIDE SEQUENCE</scope>
    <source>
        <strain evidence="2">CGMCC 1.15493</strain>
    </source>
</reference>
<evidence type="ECO:0000313" key="3">
    <source>
        <dbReference type="Proteomes" id="UP000613160"/>
    </source>
</evidence>
<protein>
    <submittedName>
        <fullName evidence="2">4-hydroxybenzoyl-CoA thioesterase</fullName>
    </submittedName>
</protein>
<evidence type="ECO:0000256" key="1">
    <source>
        <dbReference type="SAM" id="MobiDB-lite"/>
    </source>
</evidence>
<dbReference type="Gene3D" id="3.10.129.10">
    <property type="entry name" value="Hotdog Thioesterase"/>
    <property type="match status" value="1"/>
</dbReference>
<sequence>MDRSATDPVSGNAADAEKEDALDRNAGASGQGGKTFTADYTLRFGQCDPAGIAFFPRLIEMLNWVVEDWFAKALDADFRSIHIARDEGVPARSLSIDFIGPAELGDVLTYRLQVASLGRSSINLAIAAEREGGRPVLTATHTIVYCDLSGAAPKSMAIPDALRERMAVFLVPA</sequence>
<dbReference type="SUPFAM" id="SSF54637">
    <property type="entry name" value="Thioesterase/thiol ester dehydrase-isomerase"/>
    <property type="match status" value="1"/>
</dbReference>
<dbReference type="EMBL" id="BMJJ01000006">
    <property type="protein sequence ID" value="GGD23173.1"/>
    <property type="molecule type" value="Genomic_DNA"/>
</dbReference>
<dbReference type="Proteomes" id="UP000613160">
    <property type="component" value="Unassembled WGS sequence"/>
</dbReference>
<dbReference type="Pfam" id="PF13279">
    <property type="entry name" value="4HBT_2"/>
    <property type="match status" value="1"/>
</dbReference>
<accession>A0A917DBA7</accession>
<evidence type="ECO:0000313" key="2">
    <source>
        <dbReference type="EMBL" id="GGD23173.1"/>
    </source>
</evidence>
<keyword evidence="3" id="KW-1185">Reference proteome</keyword>
<feature type="region of interest" description="Disordered" evidence="1">
    <location>
        <begin position="1"/>
        <end position="30"/>
    </location>
</feature>
<organism evidence="2 3">
    <name type="scientific">Aureimonas glaciei</name>
    <dbReference type="NCBI Taxonomy" id="1776957"/>
    <lineage>
        <taxon>Bacteria</taxon>
        <taxon>Pseudomonadati</taxon>
        <taxon>Pseudomonadota</taxon>
        <taxon>Alphaproteobacteria</taxon>
        <taxon>Hyphomicrobiales</taxon>
        <taxon>Aurantimonadaceae</taxon>
        <taxon>Aureimonas</taxon>
    </lineage>
</organism>
<proteinExistence type="predicted"/>
<dbReference type="AlphaFoldDB" id="A0A917DBA7"/>
<gene>
    <name evidence="2" type="ORF">GCM10011335_27580</name>
</gene>
<dbReference type="RefSeq" id="WP_188851583.1">
    <property type="nucleotide sequence ID" value="NZ_BMJJ01000006.1"/>
</dbReference>